<comment type="caution">
    <text evidence="3">The sequence shown here is derived from an EMBL/GenBank/DDBJ whole genome shotgun (WGS) entry which is preliminary data.</text>
</comment>
<dbReference type="InterPro" id="IPR001387">
    <property type="entry name" value="Cro/C1-type_HTH"/>
</dbReference>
<dbReference type="EMBL" id="MIJD01000027">
    <property type="protein sequence ID" value="OPE55557.1"/>
    <property type="molecule type" value="Genomic_DNA"/>
</dbReference>
<proteinExistence type="predicted"/>
<evidence type="ECO:0000313" key="4">
    <source>
        <dbReference type="Proteomes" id="UP000191039"/>
    </source>
</evidence>
<reference evidence="2 4" key="1">
    <citation type="submission" date="2016-09" db="EMBL/GenBank/DDBJ databases">
        <title>genome sequences of unsequenced Mycobacteria.</title>
        <authorList>
            <person name="Greninger A.L."/>
            <person name="Jerome K.R."/>
            <person name="Mcnair B."/>
            <person name="Wallis C."/>
            <person name="Fang F."/>
        </authorList>
    </citation>
    <scope>NUCLEOTIDE SEQUENCE [LARGE SCALE GENOMIC DNA]</scope>
    <source>
        <strain evidence="2 4">BM1</strain>
    </source>
</reference>
<dbReference type="InterPro" id="IPR010982">
    <property type="entry name" value="Lambda_DNA-bd_dom_sf"/>
</dbReference>
<dbReference type="Proteomes" id="UP000220340">
    <property type="component" value="Unassembled WGS sequence"/>
</dbReference>
<dbReference type="CDD" id="cd00093">
    <property type="entry name" value="HTH_XRE"/>
    <property type="match status" value="1"/>
</dbReference>
<sequence>MVMVDETPAELRVVVGKNLRRLRTDAGITLNRLAVAARHRGLNWAESRAADFERGLGSPSLPTLIALCCALRDVGCQSATIAELIHTDGGEIRVNGGLCLSESAAVSILCEQILPPKSASAAAQPGPRRTSASPPTAQGDFSIPFLRRSEDVPSFILADVLKQLAGRRNLSAQQSVGRLFEAVTPDTVRTVLAQSGAPERKIEKSLNLSYAELAVASAALWGEAFSIHRDKLAGEGANRQKRGQITRRMKEELLQALGEPGAHGR</sequence>
<protein>
    <submittedName>
        <fullName evidence="3">XRE family transcriptional regulator</fullName>
    </submittedName>
</protein>
<dbReference type="EMBL" id="PDCR01000037">
    <property type="protein sequence ID" value="PEG52083.1"/>
    <property type="molecule type" value="Genomic_DNA"/>
</dbReference>
<evidence type="ECO:0000313" key="3">
    <source>
        <dbReference type="EMBL" id="PEG52083.1"/>
    </source>
</evidence>
<accession>A0A1Q4HLR6</accession>
<feature type="region of interest" description="Disordered" evidence="1">
    <location>
        <begin position="236"/>
        <end position="265"/>
    </location>
</feature>
<evidence type="ECO:0000313" key="2">
    <source>
        <dbReference type="EMBL" id="OPE55557.1"/>
    </source>
</evidence>
<evidence type="ECO:0000256" key="1">
    <source>
        <dbReference type="SAM" id="MobiDB-lite"/>
    </source>
</evidence>
<dbReference type="SUPFAM" id="SSF47413">
    <property type="entry name" value="lambda repressor-like DNA-binding domains"/>
    <property type="match status" value="1"/>
</dbReference>
<reference evidence="3 5" key="2">
    <citation type="submission" date="2017-10" db="EMBL/GenBank/DDBJ databases">
        <title>The new phylogeny of genus Mycobacterium.</title>
        <authorList>
            <person name="Tortoli E."/>
            <person name="Trovato A."/>
            <person name="Cirillo D.M."/>
        </authorList>
    </citation>
    <scope>NUCLEOTIDE SEQUENCE [LARGE SCALE GENOMIC DNA]</scope>
    <source>
        <strain evidence="3 5">IP141170001</strain>
    </source>
</reference>
<dbReference type="Gene3D" id="1.10.260.40">
    <property type="entry name" value="lambda repressor-like DNA-binding domains"/>
    <property type="match status" value="1"/>
</dbReference>
<evidence type="ECO:0000313" key="5">
    <source>
        <dbReference type="Proteomes" id="UP000220340"/>
    </source>
</evidence>
<organism evidence="3 5">
    <name type="scientific">Mycolicibacterium diernhoferi</name>
    <dbReference type="NCBI Taxonomy" id="1801"/>
    <lineage>
        <taxon>Bacteria</taxon>
        <taxon>Bacillati</taxon>
        <taxon>Actinomycetota</taxon>
        <taxon>Actinomycetes</taxon>
        <taxon>Mycobacteriales</taxon>
        <taxon>Mycobacteriaceae</taxon>
        <taxon>Mycolicibacterium</taxon>
    </lineage>
</organism>
<gene>
    <name evidence="2" type="ORF">BV510_04515</name>
    <name evidence="3" type="ORF">CRI78_23375</name>
</gene>
<dbReference type="STRING" id="1801.BRW64_02440"/>
<name>A0A1Q4HLR6_9MYCO</name>
<feature type="region of interest" description="Disordered" evidence="1">
    <location>
        <begin position="119"/>
        <end position="140"/>
    </location>
</feature>
<dbReference type="Proteomes" id="UP000191039">
    <property type="component" value="Unassembled WGS sequence"/>
</dbReference>
<dbReference type="AlphaFoldDB" id="A0A1Q4HLR6"/>
<dbReference type="GO" id="GO:0003677">
    <property type="term" value="F:DNA binding"/>
    <property type="evidence" value="ECO:0007669"/>
    <property type="project" value="InterPro"/>
</dbReference>
<keyword evidence="5" id="KW-1185">Reference proteome</keyword>